<dbReference type="PANTHER" id="PTHR46825">
    <property type="entry name" value="D-ALANYL-D-ALANINE-CARBOXYPEPTIDASE/ENDOPEPTIDASE AMPH"/>
    <property type="match status" value="1"/>
</dbReference>
<feature type="signal peptide" evidence="2">
    <location>
        <begin position="1"/>
        <end position="21"/>
    </location>
</feature>
<dbReference type="Gene3D" id="3.40.710.10">
    <property type="entry name" value="DD-peptidase/beta-lactamase superfamily"/>
    <property type="match status" value="2"/>
</dbReference>
<feature type="domain" description="Beta-lactamase-related" evidence="3">
    <location>
        <begin position="168"/>
        <end position="371"/>
    </location>
</feature>
<accession>A0A9P8K4M0</accession>
<dbReference type="OrthoDB" id="5946976at2759"/>
<feature type="domain" description="Beta-lactamase-related" evidence="3">
    <location>
        <begin position="74"/>
        <end position="141"/>
    </location>
</feature>
<dbReference type="Gene3D" id="2.40.128.600">
    <property type="match status" value="1"/>
</dbReference>
<comment type="caution">
    <text evidence="5">The sequence shown here is derived from an EMBL/GenBank/DDBJ whole genome shotgun (WGS) entry which is preliminary data.</text>
</comment>
<dbReference type="AlphaFoldDB" id="A0A9P8K4M0"/>
<evidence type="ECO:0000259" key="3">
    <source>
        <dbReference type="Pfam" id="PF00144"/>
    </source>
</evidence>
<gene>
    <name evidence="5" type="ORF">KCV03_g8854</name>
</gene>
<proteinExistence type="inferred from homology"/>
<evidence type="ECO:0000256" key="1">
    <source>
        <dbReference type="ARBA" id="ARBA00038215"/>
    </source>
</evidence>
<evidence type="ECO:0000313" key="5">
    <source>
        <dbReference type="EMBL" id="KAH0213537.1"/>
    </source>
</evidence>
<protein>
    <submittedName>
        <fullName evidence="5">Beta-lactamase/transpeptidase-like protein</fullName>
    </submittedName>
</protein>
<evidence type="ECO:0000256" key="2">
    <source>
        <dbReference type="SAM" id="SignalP"/>
    </source>
</evidence>
<evidence type="ECO:0000259" key="4">
    <source>
        <dbReference type="Pfam" id="PF11954"/>
    </source>
</evidence>
<keyword evidence="2" id="KW-0732">Signal</keyword>
<dbReference type="PANTHER" id="PTHR46825:SF9">
    <property type="entry name" value="BETA-LACTAMASE-RELATED DOMAIN-CONTAINING PROTEIN"/>
    <property type="match status" value="1"/>
</dbReference>
<dbReference type="EMBL" id="JAHFYH010000095">
    <property type="protein sequence ID" value="KAH0213537.1"/>
    <property type="molecule type" value="Genomic_DNA"/>
</dbReference>
<dbReference type="SUPFAM" id="SSF56601">
    <property type="entry name" value="beta-lactamase/transpeptidase-like"/>
    <property type="match status" value="1"/>
</dbReference>
<dbReference type="Pfam" id="PF11954">
    <property type="entry name" value="DUF3471"/>
    <property type="match status" value="1"/>
</dbReference>
<comment type="similarity">
    <text evidence="1">Belongs to the peptidase S12 family.</text>
</comment>
<feature type="domain" description="Peptidase S12 Pab87-related C-terminal" evidence="4">
    <location>
        <begin position="434"/>
        <end position="519"/>
    </location>
</feature>
<dbReference type="InterPro" id="IPR001466">
    <property type="entry name" value="Beta-lactam-related"/>
</dbReference>
<dbReference type="Pfam" id="PF00144">
    <property type="entry name" value="Beta-lactamase"/>
    <property type="match status" value="2"/>
</dbReference>
<dbReference type="Proteomes" id="UP000767238">
    <property type="component" value="Unassembled WGS sequence"/>
</dbReference>
<reference evidence="5" key="2">
    <citation type="submission" date="2021-08" db="EMBL/GenBank/DDBJ databases">
        <authorList>
            <person name="Gostincar C."/>
            <person name="Sun X."/>
            <person name="Song Z."/>
            <person name="Gunde-Cimerman N."/>
        </authorList>
    </citation>
    <scope>NUCLEOTIDE SEQUENCE</scope>
    <source>
        <strain evidence="5">EXF-8016</strain>
    </source>
</reference>
<sequence length="526" mass="58649">MKPRILQTILLVANPVVQVLTHGIGFDKSYWDLSYNNYNYSYIDVIAMVQTRKEAPSSCGMGASVWLNEPQTASHISQLMDNFHVPGLAMALVDGSDIYSKAFGLACIDPQRPCTPDTLFDIASCSKALTAIAVAVLVESDGFPSVRWDTVFHDLSVLGVHSKDCDNARSVTRNLRDLPLSKAPKSTYQYSNIMYTVATYLVEALSQKSFSSFLHEQLLQKLHMSSTFLQPSEVRAGGQEGLLSTPYYFRNGAYHETCHQETPEAQGAGSIQTSVNDLAKFIRAMINSAGPITDAIYEGVTTPRITKSQPSKHQKNHSSDPPSSYALGWDVHYYRGAQIISHDGVVTGYGSRMFFLPDYKIGAVILGNSDGAFDLGWIMQSYLVDEFLAIPKEQRFDVATPRLKRFTAQETRREKNLKRNAVRREQSRGSLGTPIEAYLGRYHSRGYRDVTVQEKDGLLFIDGRDRSMPFTMLLEHVSDDTIFRGYLADDTGEDVVSVRFRCNPEGQVSTIGMVLELALGDDCFIW</sequence>
<organism evidence="5 6">
    <name type="scientific">Aureobasidium melanogenum</name>
    <name type="common">Aureobasidium pullulans var. melanogenum</name>
    <dbReference type="NCBI Taxonomy" id="46634"/>
    <lineage>
        <taxon>Eukaryota</taxon>
        <taxon>Fungi</taxon>
        <taxon>Dikarya</taxon>
        <taxon>Ascomycota</taxon>
        <taxon>Pezizomycotina</taxon>
        <taxon>Dothideomycetes</taxon>
        <taxon>Dothideomycetidae</taxon>
        <taxon>Dothideales</taxon>
        <taxon>Saccotheciaceae</taxon>
        <taxon>Aureobasidium</taxon>
    </lineage>
</organism>
<dbReference type="InterPro" id="IPR021860">
    <property type="entry name" value="Peptidase_S12_Pab87-rel_C"/>
</dbReference>
<evidence type="ECO:0000313" key="6">
    <source>
        <dbReference type="Proteomes" id="UP000767238"/>
    </source>
</evidence>
<feature type="chain" id="PRO_5040246531" evidence="2">
    <location>
        <begin position="22"/>
        <end position="526"/>
    </location>
</feature>
<name>A0A9P8K4M0_AURME</name>
<reference evidence="5" key="1">
    <citation type="journal article" date="2021" name="J Fungi (Basel)">
        <title>Virulence traits and population genomics of the black yeast Aureobasidium melanogenum.</title>
        <authorList>
            <person name="Cernosa A."/>
            <person name="Sun X."/>
            <person name="Gostincar C."/>
            <person name="Fang C."/>
            <person name="Gunde-Cimerman N."/>
            <person name="Song Z."/>
        </authorList>
    </citation>
    <scope>NUCLEOTIDE SEQUENCE</scope>
    <source>
        <strain evidence="5">EXF-8016</strain>
    </source>
</reference>
<dbReference type="InterPro" id="IPR012338">
    <property type="entry name" value="Beta-lactam/transpept-like"/>
</dbReference>
<feature type="non-terminal residue" evidence="5">
    <location>
        <position position="1"/>
    </location>
</feature>
<dbReference type="InterPro" id="IPR050491">
    <property type="entry name" value="AmpC-like"/>
</dbReference>